<evidence type="ECO:0000256" key="1">
    <source>
        <dbReference type="SAM" id="MobiDB-lite"/>
    </source>
</evidence>
<feature type="transmembrane region" description="Helical" evidence="2">
    <location>
        <begin position="20"/>
        <end position="42"/>
    </location>
</feature>
<keyword evidence="2" id="KW-0812">Transmembrane</keyword>
<evidence type="ECO:0000313" key="4">
    <source>
        <dbReference type="Proteomes" id="UP000266841"/>
    </source>
</evidence>
<accession>K0T0I9</accession>
<keyword evidence="2" id="KW-0472">Membrane</keyword>
<protein>
    <submittedName>
        <fullName evidence="3">Uncharacterized protein</fullName>
    </submittedName>
</protein>
<proteinExistence type="predicted"/>
<sequence>MEHLDNAPDDTDIFRNDTLRYLIIGLAVSLNAQLLAAPRSWLLSAARAERRRWYRSETWRSSPPLRGGEPRERRWSSRGLSDGEEEAGYVEAELSALVRRAAQNGMKRLASRRGRRMRTIVSRRAGDASHHLRRPRASCLRDTSLSAPPTSWDDVAGDAGGAKSVLIAAVEWPRTRRHDPGEGRFGAGRRVVPEPQVPASSYVGEAEGAVRGAFGLQVSCAVRPVLRPGVAEEAEDTAWRGAGRPSLGCCPPTIPERDGRVYGSVEDGVLVLAVDEPAGDARRDPGEVGTVLAGDLRYAPWWAWPQGDPKDGGREGGVGGRVDEIPGESQQQRPLAEGQVDEGGGGGSAAQSEATKEAFIWSPANCSFVPMSMFNVATEQDVEYQLVLKSVEDRKPRRRAADILRKSIDLGINWAERSTGSTSARATPRLLTLRTHLPRVGRVGWPFGWPSFGVWAGAGWRFRAVRRCRARKMTQTQTPTGPKETGDDGYVMKGKPALPICWWLMSAQHLVVTSAAFTSRQPFAHFLQAKQQSMRIDPLQTSLRPARRRINDSRSPPRRARSGPSLNLSPDDQTLAVWVASFASS</sequence>
<reference evidence="3 4" key="1">
    <citation type="journal article" date="2012" name="Genome Biol.">
        <title>Genome and low-iron response of an oceanic diatom adapted to chronic iron limitation.</title>
        <authorList>
            <person name="Lommer M."/>
            <person name="Specht M."/>
            <person name="Roy A.S."/>
            <person name="Kraemer L."/>
            <person name="Andreson R."/>
            <person name="Gutowska M.A."/>
            <person name="Wolf J."/>
            <person name="Bergner S.V."/>
            <person name="Schilhabel M.B."/>
            <person name="Klostermeier U.C."/>
            <person name="Beiko R.G."/>
            <person name="Rosenstiel P."/>
            <person name="Hippler M."/>
            <person name="Laroche J."/>
        </authorList>
    </citation>
    <scope>NUCLEOTIDE SEQUENCE [LARGE SCALE GENOMIC DNA]</scope>
    <source>
        <strain evidence="3 4">CCMP1005</strain>
    </source>
</reference>
<feature type="non-terminal residue" evidence="3">
    <location>
        <position position="585"/>
    </location>
</feature>
<name>K0T0I9_THAOC</name>
<evidence type="ECO:0000313" key="3">
    <source>
        <dbReference type="EMBL" id="EJK64012.1"/>
    </source>
</evidence>
<organism evidence="3 4">
    <name type="scientific">Thalassiosira oceanica</name>
    <name type="common">Marine diatom</name>
    <dbReference type="NCBI Taxonomy" id="159749"/>
    <lineage>
        <taxon>Eukaryota</taxon>
        <taxon>Sar</taxon>
        <taxon>Stramenopiles</taxon>
        <taxon>Ochrophyta</taxon>
        <taxon>Bacillariophyta</taxon>
        <taxon>Coscinodiscophyceae</taxon>
        <taxon>Thalassiosirophycidae</taxon>
        <taxon>Thalassiosirales</taxon>
        <taxon>Thalassiosiraceae</taxon>
        <taxon>Thalassiosira</taxon>
    </lineage>
</organism>
<feature type="region of interest" description="Disordered" evidence="1">
    <location>
        <begin position="59"/>
        <end position="80"/>
    </location>
</feature>
<dbReference type="AlphaFoldDB" id="K0T0I9"/>
<gene>
    <name evidence="3" type="ORF">THAOC_15297</name>
</gene>
<comment type="caution">
    <text evidence="3">The sequence shown here is derived from an EMBL/GenBank/DDBJ whole genome shotgun (WGS) entry which is preliminary data.</text>
</comment>
<feature type="region of interest" description="Disordered" evidence="1">
    <location>
        <begin position="537"/>
        <end position="568"/>
    </location>
</feature>
<keyword evidence="4" id="KW-1185">Reference proteome</keyword>
<feature type="region of interest" description="Disordered" evidence="1">
    <location>
        <begin position="304"/>
        <end position="353"/>
    </location>
</feature>
<dbReference type="Proteomes" id="UP000266841">
    <property type="component" value="Unassembled WGS sequence"/>
</dbReference>
<evidence type="ECO:0000256" key="2">
    <source>
        <dbReference type="SAM" id="Phobius"/>
    </source>
</evidence>
<dbReference type="EMBL" id="AGNL01017750">
    <property type="protein sequence ID" value="EJK64012.1"/>
    <property type="molecule type" value="Genomic_DNA"/>
</dbReference>
<keyword evidence="2" id="KW-1133">Transmembrane helix</keyword>